<keyword evidence="2" id="KW-1185">Reference proteome</keyword>
<comment type="caution">
    <text evidence="1">The sequence shown here is derived from an EMBL/GenBank/DDBJ whole genome shotgun (WGS) entry which is preliminary data.</text>
</comment>
<dbReference type="RefSeq" id="XP_028528053.1">
    <property type="nucleotide sequence ID" value="XM_028671396.1"/>
</dbReference>
<organism evidence="1 2">
    <name type="scientific">Plasmodium gallinaceum</name>
    <dbReference type="NCBI Taxonomy" id="5849"/>
    <lineage>
        <taxon>Eukaryota</taxon>
        <taxon>Sar</taxon>
        <taxon>Alveolata</taxon>
        <taxon>Apicomplexa</taxon>
        <taxon>Aconoidasida</taxon>
        <taxon>Haemosporida</taxon>
        <taxon>Plasmodiidae</taxon>
        <taxon>Plasmodium</taxon>
        <taxon>Plasmodium (Haemamoeba)</taxon>
    </lineage>
</organism>
<evidence type="ECO:0000313" key="1">
    <source>
        <dbReference type="EMBL" id="CRG95242.1"/>
    </source>
</evidence>
<evidence type="ECO:0000313" key="2">
    <source>
        <dbReference type="Proteomes" id="UP000220797"/>
    </source>
</evidence>
<feature type="non-terminal residue" evidence="1">
    <location>
        <position position="113"/>
    </location>
</feature>
<name>A0A1J1GVB9_PLAGA</name>
<dbReference type="VEuPathDB" id="PlasmoDB:PGAL8A_00264700"/>
<proteinExistence type="predicted"/>
<reference evidence="1" key="1">
    <citation type="submission" date="2015-04" db="EMBL/GenBank/DDBJ databases">
        <authorList>
            <consortium name="Pathogen Informatics"/>
        </authorList>
    </citation>
    <scope>NUCLEOTIDE SEQUENCE [LARGE SCALE GENOMIC DNA]</scope>
    <source>
        <strain evidence="1">8A</strain>
    </source>
</reference>
<dbReference type="GeneID" id="39731176"/>
<dbReference type="AlphaFoldDB" id="A0A1J1GVB9"/>
<accession>A0A1J1GVB9</accession>
<dbReference type="Proteomes" id="UP000220797">
    <property type="component" value="Unassembled WGS sequence"/>
</dbReference>
<gene>
    <name evidence="1" type="ORF">PGAL8A_00264700</name>
</gene>
<protein>
    <submittedName>
        <fullName evidence="1">Fam-e protein</fullName>
    </submittedName>
</protein>
<sequence length="113" mass="13121">MALLYNEGCPNSEEDITKCNVLVCIIRGDKFRTQHCDPAFESLILYYPSNDISNNLAKNIFTFEHSITSNSPQSKVTLLSNNDGEIVFLYQMYPYEHNYSSETYLCRFRDIDQ</sequence>
<dbReference type="EMBL" id="CVMV01000032">
    <property type="protein sequence ID" value="CRG95242.1"/>
    <property type="molecule type" value="Genomic_DNA"/>
</dbReference>